<dbReference type="InterPro" id="IPR000182">
    <property type="entry name" value="GNAT_dom"/>
</dbReference>
<dbReference type="PANTHER" id="PTHR43877">
    <property type="entry name" value="AMINOALKYLPHOSPHONATE N-ACETYLTRANSFERASE-RELATED-RELATED"/>
    <property type="match status" value="1"/>
</dbReference>
<evidence type="ECO:0000313" key="5">
    <source>
        <dbReference type="Proteomes" id="UP001142374"/>
    </source>
</evidence>
<gene>
    <name evidence="4" type="ORF">NQU55_09880</name>
</gene>
<comment type="caution">
    <text evidence="4">The sequence shown here is derived from an EMBL/GenBank/DDBJ whole genome shotgun (WGS) entry which is preliminary data.</text>
</comment>
<dbReference type="CDD" id="cd04301">
    <property type="entry name" value="NAT_SF"/>
    <property type="match status" value="1"/>
</dbReference>
<reference evidence="4" key="1">
    <citation type="submission" date="2022-06" db="EMBL/GenBank/DDBJ databases">
        <title>WGS of actinobacteria.</title>
        <authorList>
            <person name="Thawai C."/>
        </authorList>
    </citation>
    <scope>NUCLEOTIDE SEQUENCE</scope>
    <source>
        <strain evidence="4">AA8</strain>
    </source>
</reference>
<evidence type="ECO:0000259" key="3">
    <source>
        <dbReference type="PROSITE" id="PS51186"/>
    </source>
</evidence>
<dbReference type="Proteomes" id="UP001142374">
    <property type="component" value="Unassembled WGS sequence"/>
</dbReference>
<dbReference type="Gene3D" id="3.40.630.30">
    <property type="match status" value="1"/>
</dbReference>
<dbReference type="GO" id="GO:0016747">
    <property type="term" value="F:acyltransferase activity, transferring groups other than amino-acyl groups"/>
    <property type="evidence" value="ECO:0007669"/>
    <property type="project" value="InterPro"/>
</dbReference>
<keyword evidence="1" id="KW-0808">Transferase</keyword>
<dbReference type="AlphaFoldDB" id="A0A9X2RNJ7"/>
<name>A0A9X2RNJ7_9ACTN</name>
<dbReference type="RefSeq" id="WP_256790266.1">
    <property type="nucleotide sequence ID" value="NZ_JANIID010000006.1"/>
</dbReference>
<evidence type="ECO:0000313" key="4">
    <source>
        <dbReference type="EMBL" id="MCQ8770085.1"/>
    </source>
</evidence>
<organism evidence="4 5">
    <name type="scientific">Streptomyces telluris</name>
    <dbReference type="NCBI Taxonomy" id="2720021"/>
    <lineage>
        <taxon>Bacteria</taxon>
        <taxon>Bacillati</taxon>
        <taxon>Actinomycetota</taxon>
        <taxon>Actinomycetes</taxon>
        <taxon>Kitasatosporales</taxon>
        <taxon>Streptomycetaceae</taxon>
        <taxon>Streptomyces</taxon>
    </lineage>
</organism>
<proteinExistence type="predicted"/>
<keyword evidence="2" id="KW-0012">Acyltransferase</keyword>
<evidence type="ECO:0000256" key="1">
    <source>
        <dbReference type="ARBA" id="ARBA00022679"/>
    </source>
</evidence>
<protein>
    <submittedName>
        <fullName evidence="4">GNAT family N-acetyltransferase</fullName>
    </submittedName>
</protein>
<dbReference type="PANTHER" id="PTHR43877:SF2">
    <property type="entry name" value="AMINOALKYLPHOSPHONATE N-ACETYLTRANSFERASE-RELATED"/>
    <property type="match status" value="1"/>
</dbReference>
<dbReference type="EMBL" id="JANIID010000006">
    <property type="protein sequence ID" value="MCQ8770085.1"/>
    <property type="molecule type" value="Genomic_DNA"/>
</dbReference>
<keyword evidence="5" id="KW-1185">Reference proteome</keyword>
<feature type="domain" description="N-acetyltransferase" evidence="3">
    <location>
        <begin position="26"/>
        <end position="177"/>
    </location>
</feature>
<dbReference type="Pfam" id="PF00583">
    <property type="entry name" value="Acetyltransf_1"/>
    <property type="match status" value="1"/>
</dbReference>
<accession>A0A9X2RNJ7</accession>
<dbReference type="InterPro" id="IPR016181">
    <property type="entry name" value="Acyl_CoA_acyltransferase"/>
</dbReference>
<sequence length="178" mass="19591">MTGTASRPAPSWSIAPQSVGSAEAVALLREYLTDVADRWYVLNLGRRCTPEEIEGHLAEDPSDDLDPPGGLLMVARREGEPVGCVGLRWFDRARGAAELKRMYVRPAARGQGLAPALLAEAEAVAREWGAQRILLDTRKDLVEAVALYTRHGFAHVPRYNTPEENPYAEVWMAKGLRA</sequence>
<evidence type="ECO:0000256" key="2">
    <source>
        <dbReference type="ARBA" id="ARBA00023315"/>
    </source>
</evidence>
<dbReference type="SUPFAM" id="SSF55729">
    <property type="entry name" value="Acyl-CoA N-acyltransferases (Nat)"/>
    <property type="match status" value="1"/>
</dbReference>
<dbReference type="InterPro" id="IPR050832">
    <property type="entry name" value="Bact_Acetyltransf"/>
</dbReference>
<dbReference type="PROSITE" id="PS51186">
    <property type="entry name" value="GNAT"/>
    <property type="match status" value="1"/>
</dbReference>